<evidence type="ECO:0000256" key="1">
    <source>
        <dbReference type="ARBA" id="ARBA00006284"/>
    </source>
</evidence>
<dbReference type="InterPro" id="IPR036129">
    <property type="entry name" value="Glycerate_kinase_sf"/>
</dbReference>
<proteinExistence type="inferred from homology"/>
<dbReference type="PANTHER" id="PTHR21599:SF0">
    <property type="entry name" value="GLYCERATE KINASE"/>
    <property type="match status" value="1"/>
</dbReference>
<accession>A0ABY8C8G7</accession>
<keyword evidence="6" id="KW-1185">Reference proteome</keyword>
<dbReference type="Pfam" id="PF02595">
    <property type="entry name" value="Gly_kinase"/>
    <property type="match status" value="1"/>
</dbReference>
<dbReference type="EMBL" id="CP118868">
    <property type="protein sequence ID" value="WEG35717.1"/>
    <property type="molecule type" value="Genomic_DNA"/>
</dbReference>
<protein>
    <submittedName>
        <fullName evidence="5">Glycerate kinase</fullName>
    </submittedName>
</protein>
<dbReference type="InterPro" id="IPR004381">
    <property type="entry name" value="Glycerate_kinase"/>
</dbReference>
<dbReference type="GO" id="GO:0016301">
    <property type="term" value="F:kinase activity"/>
    <property type="evidence" value="ECO:0007669"/>
    <property type="project" value="UniProtKB-KW"/>
</dbReference>
<sequence length="378" mass="40476">MNVLIMMDSFKGSISSYTAGCTVKEAIKKINPADEITVLPVADGGEGTVFAFQSFPNHQSVQVTVNNPLFEKTQATYVIAPDGKTAIMEMSQAAGITLIQNRLAPLKASTYGVGEMIIDALNKGIRHFIIGIGGSATNDGGVGMLQALGYRFLNYQQKEIPAGNSGLSQLVSIDISKADERLAQCTFDIACDVDNPLNGERGSARVFAPQKGASAEEVEIIERNLLHYHQVTKTVIPSADNIYPGVGAAGGLGYAFKNYLHGNLQSGIELILQLIQAKNYIEQADLVITGEGKMDFQTAMGKTPVGVAKFAKKYGKKVIAFAGVVDNDAVSVNQAGIDAFFPILDQLTTLEEALSEEKAKANLSRAVSQVINLINLWR</sequence>
<dbReference type="NCBIfam" id="TIGR00045">
    <property type="entry name" value="glycerate kinase"/>
    <property type="match status" value="1"/>
</dbReference>
<reference evidence="5 6" key="1">
    <citation type="submission" date="2023-02" db="EMBL/GenBank/DDBJ databases">
        <title>Novel Oscillospiraceae bacterial genomes.</title>
        <authorList>
            <person name="Srinivasan S."/>
            <person name="Austin M.N."/>
            <person name="Fiedler T.L."/>
            <person name="Strenk S.M."/>
            <person name="Agnew K.J."/>
            <person name="Nagana Gowda G.A."/>
            <person name="Raftery D."/>
            <person name="Beamer M.A."/>
            <person name="Achilles S.L."/>
            <person name="Wiesenfeld H.C."/>
            <person name="Fredricks D.N."/>
            <person name="Hillier S.L."/>
        </authorList>
    </citation>
    <scope>NUCLEOTIDE SEQUENCE [LARGE SCALE GENOMIC DNA]</scope>
    <source>
        <strain evidence="5 6">CHIC02 1186E3-8</strain>
    </source>
</reference>
<name>A0ABY8C8G7_9FIRM</name>
<evidence type="ECO:0000313" key="5">
    <source>
        <dbReference type="EMBL" id="WEG35717.1"/>
    </source>
</evidence>
<dbReference type="PANTHER" id="PTHR21599">
    <property type="entry name" value="GLYCERATE KINASE"/>
    <property type="match status" value="1"/>
</dbReference>
<dbReference type="Gene3D" id="3.90.1510.10">
    <property type="entry name" value="Glycerate kinase, domain 2"/>
    <property type="match status" value="1"/>
</dbReference>
<dbReference type="PIRSF" id="PIRSF006078">
    <property type="entry name" value="GlxK"/>
    <property type="match status" value="1"/>
</dbReference>
<evidence type="ECO:0000256" key="2">
    <source>
        <dbReference type="ARBA" id="ARBA00022679"/>
    </source>
</evidence>
<keyword evidence="2 4" id="KW-0808">Transferase</keyword>
<dbReference type="InterPro" id="IPR018193">
    <property type="entry name" value="Glyc_kinase_flavodox-like_fold"/>
</dbReference>
<dbReference type="InterPro" id="IPR018197">
    <property type="entry name" value="Glycerate_kinase_RE-like"/>
</dbReference>
<evidence type="ECO:0000313" key="6">
    <source>
        <dbReference type="Proteomes" id="UP001220478"/>
    </source>
</evidence>
<evidence type="ECO:0000256" key="3">
    <source>
        <dbReference type="ARBA" id="ARBA00022777"/>
    </source>
</evidence>
<organism evidence="5 6">
    <name type="scientific">Amygdalobacter indicium</name>
    <dbReference type="NCBI Taxonomy" id="3029272"/>
    <lineage>
        <taxon>Bacteria</taxon>
        <taxon>Bacillati</taxon>
        <taxon>Bacillota</taxon>
        <taxon>Clostridia</taxon>
        <taxon>Eubacteriales</taxon>
        <taxon>Oscillospiraceae</taxon>
        <taxon>Amygdalobacter</taxon>
    </lineage>
</organism>
<comment type="similarity">
    <text evidence="1 4">Belongs to the glycerate kinase type-1 family.</text>
</comment>
<dbReference type="Gene3D" id="3.40.50.10350">
    <property type="entry name" value="Glycerate kinase, domain 1"/>
    <property type="match status" value="1"/>
</dbReference>
<dbReference type="RefSeq" id="WP_315571831.1">
    <property type="nucleotide sequence ID" value="NZ_CP118868.1"/>
</dbReference>
<evidence type="ECO:0000256" key="4">
    <source>
        <dbReference type="PIRNR" id="PIRNR006078"/>
    </source>
</evidence>
<dbReference type="Proteomes" id="UP001220478">
    <property type="component" value="Chromosome"/>
</dbReference>
<gene>
    <name evidence="5" type="ORF">PYS61_00720</name>
</gene>
<dbReference type="SUPFAM" id="SSF110738">
    <property type="entry name" value="Glycerate kinase I"/>
    <property type="match status" value="1"/>
</dbReference>
<keyword evidence="3 4" id="KW-0418">Kinase</keyword>